<evidence type="ECO:0000256" key="7">
    <source>
        <dbReference type="RuleBase" id="RU363032"/>
    </source>
</evidence>
<gene>
    <name evidence="9" type="ORF">DFP98_12535</name>
</gene>
<feature type="transmembrane region" description="Helical" evidence="7">
    <location>
        <begin position="142"/>
        <end position="160"/>
    </location>
</feature>
<dbReference type="GO" id="GO:0055085">
    <property type="term" value="P:transmembrane transport"/>
    <property type="evidence" value="ECO:0007669"/>
    <property type="project" value="InterPro"/>
</dbReference>
<feature type="transmembrane region" description="Helical" evidence="7">
    <location>
        <begin position="181"/>
        <end position="206"/>
    </location>
</feature>
<keyword evidence="10" id="KW-1185">Reference proteome</keyword>
<keyword evidence="2 7" id="KW-0813">Transport</keyword>
<feature type="transmembrane region" description="Helical" evidence="7">
    <location>
        <begin position="75"/>
        <end position="96"/>
    </location>
</feature>
<accession>A0A3D9IPD0</accession>
<feature type="transmembrane region" description="Helical" evidence="7">
    <location>
        <begin position="239"/>
        <end position="260"/>
    </location>
</feature>
<feature type="transmembrane region" description="Helical" evidence="7">
    <location>
        <begin position="108"/>
        <end position="130"/>
    </location>
</feature>
<dbReference type="Proteomes" id="UP000256977">
    <property type="component" value="Unassembled WGS sequence"/>
</dbReference>
<evidence type="ECO:0000256" key="5">
    <source>
        <dbReference type="ARBA" id="ARBA00022989"/>
    </source>
</evidence>
<dbReference type="AlphaFoldDB" id="A0A3D9IPD0"/>
<evidence type="ECO:0000313" key="9">
    <source>
        <dbReference type="EMBL" id="RED63488.1"/>
    </source>
</evidence>
<sequence length="274" mass="30552">MTRSRFVQPLLFYVFASILAVFALIPFFWMVSTSLKSKGALISIPIEWIPEKISFEGYSKIFTVFPFAKAIFNSLFISVASTGIVLVSALMAAYVFAKIEFKGREAVFALFLATMMVPGQVTMIPVFLVLKEFQLLNSFTGLLLPSVFNPFAIFMLRQFIKTIHNDFLDAAFIDGASQPNIFLRIIVPLSMPIIATLGIVTFMGAWNDYFWPLIVLSDRELMTLPLALSSLNGQYGSEYNTLMAGSLISMLPIIVLYMFAQGFFKAGLQMGGIK</sequence>
<dbReference type="OrthoDB" id="9771544at2"/>
<proteinExistence type="inferred from homology"/>
<dbReference type="PANTHER" id="PTHR43744:SF12">
    <property type="entry name" value="ABC TRANSPORTER PERMEASE PROTEIN MG189-RELATED"/>
    <property type="match status" value="1"/>
</dbReference>
<evidence type="ECO:0000256" key="1">
    <source>
        <dbReference type="ARBA" id="ARBA00004651"/>
    </source>
</evidence>
<dbReference type="EMBL" id="QRDZ01000025">
    <property type="protein sequence ID" value="RED63488.1"/>
    <property type="molecule type" value="Genomic_DNA"/>
</dbReference>
<evidence type="ECO:0000256" key="6">
    <source>
        <dbReference type="ARBA" id="ARBA00023136"/>
    </source>
</evidence>
<name>A0A3D9IPD0_9BACL</name>
<feature type="transmembrane region" description="Helical" evidence="7">
    <location>
        <begin position="12"/>
        <end position="31"/>
    </location>
</feature>
<dbReference type="InterPro" id="IPR035906">
    <property type="entry name" value="MetI-like_sf"/>
</dbReference>
<evidence type="ECO:0000256" key="3">
    <source>
        <dbReference type="ARBA" id="ARBA00022475"/>
    </source>
</evidence>
<evidence type="ECO:0000256" key="2">
    <source>
        <dbReference type="ARBA" id="ARBA00022448"/>
    </source>
</evidence>
<dbReference type="PANTHER" id="PTHR43744">
    <property type="entry name" value="ABC TRANSPORTER PERMEASE PROTEIN MG189-RELATED-RELATED"/>
    <property type="match status" value="1"/>
</dbReference>
<keyword evidence="5 7" id="KW-1133">Transmembrane helix</keyword>
<dbReference type="InterPro" id="IPR000515">
    <property type="entry name" value="MetI-like"/>
</dbReference>
<evidence type="ECO:0000313" key="10">
    <source>
        <dbReference type="Proteomes" id="UP000256977"/>
    </source>
</evidence>
<organism evidence="9 10">
    <name type="scientific">Cohnella phaseoli</name>
    <dbReference type="NCBI Taxonomy" id="456490"/>
    <lineage>
        <taxon>Bacteria</taxon>
        <taxon>Bacillati</taxon>
        <taxon>Bacillota</taxon>
        <taxon>Bacilli</taxon>
        <taxon>Bacillales</taxon>
        <taxon>Paenibacillaceae</taxon>
        <taxon>Cohnella</taxon>
    </lineage>
</organism>
<dbReference type="CDD" id="cd06261">
    <property type="entry name" value="TM_PBP2"/>
    <property type="match status" value="1"/>
</dbReference>
<dbReference type="Pfam" id="PF00528">
    <property type="entry name" value="BPD_transp_1"/>
    <property type="match status" value="1"/>
</dbReference>
<evidence type="ECO:0000256" key="4">
    <source>
        <dbReference type="ARBA" id="ARBA00022692"/>
    </source>
</evidence>
<dbReference type="GO" id="GO:0005886">
    <property type="term" value="C:plasma membrane"/>
    <property type="evidence" value="ECO:0007669"/>
    <property type="project" value="UniProtKB-SubCell"/>
</dbReference>
<feature type="domain" description="ABC transmembrane type-1" evidence="8">
    <location>
        <begin position="71"/>
        <end position="260"/>
    </location>
</feature>
<dbReference type="Gene3D" id="1.10.3720.10">
    <property type="entry name" value="MetI-like"/>
    <property type="match status" value="1"/>
</dbReference>
<keyword evidence="4 7" id="KW-0812">Transmembrane</keyword>
<dbReference type="PROSITE" id="PS50928">
    <property type="entry name" value="ABC_TM1"/>
    <property type="match status" value="1"/>
</dbReference>
<keyword evidence="3" id="KW-1003">Cell membrane</keyword>
<comment type="subcellular location">
    <subcellularLocation>
        <location evidence="1 7">Cell membrane</location>
        <topology evidence="1 7">Multi-pass membrane protein</topology>
    </subcellularLocation>
</comment>
<protein>
    <submittedName>
        <fullName evidence="9">Carbohydrate ABC transporter membrane protein 2 (CUT1 family)</fullName>
    </submittedName>
</protein>
<comment type="caution">
    <text evidence="9">The sequence shown here is derived from an EMBL/GenBank/DDBJ whole genome shotgun (WGS) entry which is preliminary data.</text>
</comment>
<reference evidence="9 10" key="1">
    <citation type="submission" date="2018-07" db="EMBL/GenBank/DDBJ databases">
        <title>Genomic Encyclopedia of Type Strains, Phase III (KMG-III): the genomes of soil and plant-associated and newly described type strains.</title>
        <authorList>
            <person name="Whitman W."/>
        </authorList>
    </citation>
    <scope>NUCLEOTIDE SEQUENCE [LARGE SCALE GENOMIC DNA]</scope>
    <source>
        <strain evidence="9 10">CECT 7287</strain>
    </source>
</reference>
<evidence type="ECO:0000259" key="8">
    <source>
        <dbReference type="PROSITE" id="PS50928"/>
    </source>
</evidence>
<dbReference type="RefSeq" id="WP_094042141.1">
    <property type="nucleotide sequence ID" value="NZ_QRDZ01000025.1"/>
</dbReference>
<dbReference type="SUPFAM" id="SSF161098">
    <property type="entry name" value="MetI-like"/>
    <property type="match status" value="1"/>
</dbReference>
<keyword evidence="6 7" id="KW-0472">Membrane</keyword>
<comment type="similarity">
    <text evidence="7">Belongs to the binding-protein-dependent transport system permease family.</text>
</comment>